<feature type="transmembrane region" description="Helical" evidence="7">
    <location>
        <begin position="164"/>
        <end position="184"/>
    </location>
</feature>
<dbReference type="SUPFAM" id="SSF103473">
    <property type="entry name" value="MFS general substrate transporter"/>
    <property type="match status" value="1"/>
</dbReference>
<protein>
    <submittedName>
        <fullName evidence="8">MFS transporter</fullName>
    </submittedName>
</protein>
<feature type="transmembrane region" description="Helical" evidence="7">
    <location>
        <begin position="356"/>
        <end position="377"/>
    </location>
</feature>
<organism evidence="8 9">
    <name type="scientific">Nguyenibacter vanlangensis</name>
    <dbReference type="NCBI Taxonomy" id="1216886"/>
    <lineage>
        <taxon>Bacteria</taxon>
        <taxon>Pseudomonadati</taxon>
        <taxon>Pseudomonadota</taxon>
        <taxon>Alphaproteobacteria</taxon>
        <taxon>Acetobacterales</taxon>
        <taxon>Acetobacteraceae</taxon>
        <taxon>Nguyenibacter</taxon>
    </lineage>
</organism>
<dbReference type="InterPro" id="IPR036259">
    <property type="entry name" value="MFS_trans_sf"/>
</dbReference>
<evidence type="ECO:0000256" key="5">
    <source>
        <dbReference type="ARBA" id="ARBA00022989"/>
    </source>
</evidence>
<keyword evidence="6 7" id="KW-0472">Membrane</keyword>
<dbReference type="Proteomes" id="UP000534870">
    <property type="component" value="Unassembled WGS sequence"/>
</dbReference>
<comment type="subcellular location">
    <subcellularLocation>
        <location evidence="1">Cell membrane</location>
        <topology evidence="1">Multi-pass membrane protein</topology>
    </subcellularLocation>
</comment>
<dbReference type="GO" id="GO:0005886">
    <property type="term" value="C:plasma membrane"/>
    <property type="evidence" value="ECO:0007669"/>
    <property type="project" value="UniProtKB-SubCell"/>
</dbReference>
<proteinExistence type="predicted"/>
<comment type="caution">
    <text evidence="8">The sequence shown here is derived from an EMBL/GenBank/DDBJ whole genome shotgun (WGS) entry which is preliminary data.</text>
</comment>
<evidence type="ECO:0000256" key="6">
    <source>
        <dbReference type="ARBA" id="ARBA00023136"/>
    </source>
</evidence>
<evidence type="ECO:0000256" key="3">
    <source>
        <dbReference type="ARBA" id="ARBA00022475"/>
    </source>
</evidence>
<dbReference type="AlphaFoldDB" id="A0A7Y7ITZ5"/>
<reference evidence="8 9" key="1">
    <citation type="submission" date="2020-06" db="EMBL/GenBank/DDBJ databases">
        <title>Description of novel acetic acid bacteria.</title>
        <authorList>
            <person name="Sombolestani A."/>
        </authorList>
    </citation>
    <scope>NUCLEOTIDE SEQUENCE [LARGE SCALE GENOMIC DNA]</scope>
    <source>
        <strain evidence="8 9">LMG 31431</strain>
    </source>
</reference>
<accession>A0A7Y7ITZ5</accession>
<dbReference type="PANTHER" id="PTHR23513">
    <property type="entry name" value="INTEGRAL MEMBRANE EFFLUX PROTEIN-RELATED"/>
    <property type="match status" value="1"/>
</dbReference>
<feature type="transmembrane region" description="Helical" evidence="7">
    <location>
        <begin position="51"/>
        <end position="72"/>
    </location>
</feature>
<sequence length="412" mass="43071">MTPKRNYRESLGVLGNGNFVVFLTATFLSNMGSALVPVALSFALFAKGAGAGGVSAVLSAEILPMALLLLFGGVLADRHPPRRIMVVADLTRALAQTALAALLFKSSLSYVAVVPLSALLGLSNALDAPGRNRLLTQIVPAALFPSANSLIMMAVSFAGLLGPAIGGLCVASIGAGWAVALDALSYLASAGLLSALTPGKGLPAEENEPGMLTALREGWTAFAGMPWLWMMVCLFAVMQTLSWAPTEILGASLFSRRVHGAPHWGLLLSAMGTGATIGGLMALRLRPKQPVRAVLLWLLLYPLTPACLAGSWPFWAQGLCFFLGGIEMANVNVVWESTLQRAIPPEMLSRMSAYDALGSFCLMPLGYVLAGPMALIFGTGGTLWLGAATVTIFIIALLLFGKVQSVALADFP</sequence>
<name>A0A7Y7ITZ5_9PROT</name>
<dbReference type="EMBL" id="JABXXP010000018">
    <property type="protein sequence ID" value="NVN10122.1"/>
    <property type="molecule type" value="Genomic_DNA"/>
</dbReference>
<evidence type="ECO:0000313" key="8">
    <source>
        <dbReference type="EMBL" id="NVN10122.1"/>
    </source>
</evidence>
<feature type="transmembrane region" description="Helical" evidence="7">
    <location>
        <begin position="20"/>
        <end position="45"/>
    </location>
</feature>
<dbReference type="PRINTS" id="PR01988">
    <property type="entry name" value="EXPORTERBACE"/>
</dbReference>
<dbReference type="Pfam" id="PF05977">
    <property type="entry name" value="MFS_3"/>
    <property type="match status" value="1"/>
</dbReference>
<feature type="transmembrane region" description="Helical" evidence="7">
    <location>
        <begin position="383"/>
        <end position="401"/>
    </location>
</feature>
<dbReference type="PANTHER" id="PTHR23513:SF11">
    <property type="entry name" value="STAPHYLOFERRIN A TRANSPORTER"/>
    <property type="match status" value="1"/>
</dbReference>
<gene>
    <name evidence="8" type="ORF">HUK84_02990</name>
</gene>
<feature type="transmembrane region" description="Helical" evidence="7">
    <location>
        <begin position="264"/>
        <end position="283"/>
    </location>
</feature>
<evidence type="ECO:0000256" key="7">
    <source>
        <dbReference type="SAM" id="Phobius"/>
    </source>
</evidence>
<dbReference type="RefSeq" id="WP_176638906.1">
    <property type="nucleotide sequence ID" value="NZ_JABXXP010000018.1"/>
</dbReference>
<dbReference type="Gene3D" id="1.20.1250.20">
    <property type="entry name" value="MFS general substrate transporter like domains"/>
    <property type="match status" value="1"/>
</dbReference>
<keyword evidence="3" id="KW-1003">Cell membrane</keyword>
<dbReference type="InterPro" id="IPR010290">
    <property type="entry name" value="TM_effector"/>
</dbReference>
<feature type="transmembrane region" description="Helical" evidence="7">
    <location>
        <begin position="221"/>
        <end position="244"/>
    </location>
</feature>
<evidence type="ECO:0000313" key="9">
    <source>
        <dbReference type="Proteomes" id="UP000534870"/>
    </source>
</evidence>
<feature type="transmembrane region" description="Helical" evidence="7">
    <location>
        <begin position="290"/>
        <end position="308"/>
    </location>
</feature>
<keyword evidence="4 7" id="KW-0812">Transmembrane</keyword>
<evidence type="ECO:0000256" key="2">
    <source>
        <dbReference type="ARBA" id="ARBA00022448"/>
    </source>
</evidence>
<evidence type="ECO:0000256" key="1">
    <source>
        <dbReference type="ARBA" id="ARBA00004651"/>
    </source>
</evidence>
<dbReference type="InterPro" id="IPR022324">
    <property type="entry name" value="Bacilysin_exporter_BacE_put"/>
</dbReference>
<dbReference type="CDD" id="cd06173">
    <property type="entry name" value="MFS_MefA_like"/>
    <property type="match status" value="1"/>
</dbReference>
<keyword evidence="2" id="KW-0813">Transport</keyword>
<keyword evidence="5 7" id="KW-1133">Transmembrane helix</keyword>
<evidence type="ECO:0000256" key="4">
    <source>
        <dbReference type="ARBA" id="ARBA00022692"/>
    </source>
</evidence>